<evidence type="ECO:0000256" key="2">
    <source>
        <dbReference type="ARBA" id="ARBA00008891"/>
    </source>
</evidence>
<dbReference type="Gene3D" id="2.160.20.10">
    <property type="entry name" value="Single-stranded right-handed beta-helix, Pectin lyase-like"/>
    <property type="match status" value="1"/>
</dbReference>
<dbReference type="UniPathway" id="UPA00545">
    <property type="reaction ID" value="UER00823"/>
</dbReference>
<feature type="chain" id="PRO_5012734057" description="pectinesterase" evidence="7">
    <location>
        <begin position="19"/>
        <end position="325"/>
    </location>
</feature>
<keyword evidence="10" id="KW-1185">Reference proteome</keyword>
<dbReference type="Pfam" id="PF01095">
    <property type="entry name" value="Pectinesterase"/>
    <property type="match status" value="1"/>
</dbReference>
<reference evidence="9 10" key="1">
    <citation type="submission" date="2016-08" db="EMBL/GenBank/DDBJ databases">
        <title>A Parts List for Fungal Cellulosomes Revealed by Comparative Genomics.</title>
        <authorList>
            <consortium name="DOE Joint Genome Institute"/>
            <person name="Haitjema C.H."/>
            <person name="Gilmore S.P."/>
            <person name="Henske J.K."/>
            <person name="Solomon K.V."/>
            <person name="De Groot R."/>
            <person name="Kuo A."/>
            <person name="Mondo S.J."/>
            <person name="Salamov A.A."/>
            <person name="Labutti K."/>
            <person name="Zhao Z."/>
            <person name="Chiniquy J."/>
            <person name="Barry K."/>
            <person name="Brewer H.M."/>
            <person name="Purvine S.O."/>
            <person name="Wright A.T."/>
            <person name="Boxma B."/>
            <person name="Van Alen T."/>
            <person name="Hackstein J.H."/>
            <person name="Baker S.E."/>
            <person name="Grigoriev I.V."/>
            <person name="O'Malley M.A."/>
        </authorList>
    </citation>
    <scope>NUCLEOTIDE SEQUENCE [LARGE SCALE GENOMIC DNA]</scope>
    <source>
        <strain evidence="9 10">S4</strain>
    </source>
</reference>
<protein>
    <recommendedName>
        <fullName evidence="3">pectinesterase</fullName>
        <ecNumber evidence="3">3.1.1.11</ecNumber>
    </recommendedName>
    <alternativeName>
        <fullName evidence="6">Pectin methylesterase A</fullName>
    </alternativeName>
</protein>
<organism evidence="9 10">
    <name type="scientific">Anaeromyces robustus</name>
    <dbReference type="NCBI Taxonomy" id="1754192"/>
    <lineage>
        <taxon>Eukaryota</taxon>
        <taxon>Fungi</taxon>
        <taxon>Fungi incertae sedis</taxon>
        <taxon>Chytridiomycota</taxon>
        <taxon>Chytridiomycota incertae sedis</taxon>
        <taxon>Neocallimastigomycetes</taxon>
        <taxon>Neocallimastigales</taxon>
        <taxon>Neocallimastigaceae</taxon>
        <taxon>Anaeromyces</taxon>
    </lineage>
</organism>
<dbReference type="STRING" id="1754192.A0A1Y1XGY5"/>
<evidence type="ECO:0000259" key="8">
    <source>
        <dbReference type="Pfam" id="PF01095"/>
    </source>
</evidence>
<feature type="signal peptide" evidence="7">
    <location>
        <begin position="1"/>
        <end position="18"/>
    </location>
</feature>
<dbReference type="EC" id="3.1.1.11" evidence="3"/>
<dbReference type="AlphaFoldDB" id="A0A1Y1XGY5"/>
<dbReference type="GO" id="GO:0030599">
    <property type="term" value="F:pectinesterase activity"/>
    <property type="evidence" value="ECO:0007669"/>
    <property type="project" value="UniProtKB-EC"/>
</dbReference>
<dbReference type="SUPFAM" id="SSF51126">
    <property type="entry name" value="Pectin lyase-like"/>
    <property type="match status" value="1"/>
</dbReference>
<dbReference type="PANTHER" id="PTHR31321">
    <property type="entry name" value="ACYL-COA THIOESTER HYDROLASE YBHC-RELATED"/>
    <property type="match status" value="1"/>
</dbReference>
<keyword evidence="7" id="KW-0732">Signal</keyword>
<feature type="domain" description="Pectinesterase catalytic" evidence="8">
    <location>
        <begin position="29"/>
        <end position="300"/>
    </location>
</feature>
<evidence type="ECO:0000256" key="1">
    <source>
        <dbReference type="ARBA" id="ARBA00005184"/>
    </source>
</evidence>
<comment type="caution">
    <text evidence="9">The sequence shown here is derived from an EMBL/GenBank/DDBJ whole genome shotgun (WGS) entry which is preliminary data.</text>
</comment>
<sequence length="325" mass="36741">MKILLKLLLIFIVKLVYAFDIDKISSNALIVANDGSEKYNSIQDAINSLPDSASSERVIYIKNGIYNEQIIIQKNYITLIGENRNEVIITNNLNNAKIGSSSECATVKIKADFFKAFDITFQNTAPFPVTNGQAPALYSYGNKHFFKNCNFLGYQNTLLSYRGTHYFKNCYIRGVTDFIWGFGRAVFDGCIIHAVNKNGKTAYITANGNEDNNYKEGGFLIINSKVKVDDGISYYLGRLWKKNTYVIFRKTELPGSQLNEKGWLTFSDYDIYKETSKVGEFDCYGTNYSTTGRASFAHVFLSNEIPSIKKFLGGDLSFVNSIYYQ</sequence>
<evidence type="ECO:0000256" key="4">
    <source>
        <dbReference type="ARBA" id="ARBA00022801"/>
    </source>
</evidence>
<dbReference type="EMBL" id="MCFG01000042">
    <property type="protein sequence ID" value="ORX85021.1"/>
    <property type="molecule type" value="Genomic_DNA"/>
</dbReference>
<gene>
    <name evidence="9" type="ORF">BCR32DRAFT_265954</name>
</gene>
<evidence type="ECO:0000256" key="3">
    <source>
        <dbReference type="ARBA" id="ARBA00013229"/>
    </source>
</evidence>
<evidence type="ECO:0000313" key="10">
    <source>
        <dbReference type="Proteomes" id="UP000193944"/>
    </source>
</evidence>
<dbReference type="GO" id="GO:0016829">
    <property type="term" value="F:lyase activity"/>
    <property type="evidence" value="ECO:0007669"/>
    <property type="project" value="UniProtKB-KW"/>
</dbReference>
<dbReference type="GO" id="GO:0042545">
    <property type="term" value="P:cell wall modification"/>
    <property type="evidence" value="ECO:0007669"/>
    <property type="project" value="InterPro"/>
</dbReference>
<keyword evidence="9" id="KW-0456">Lyase</keyword>
<dbReference type="GO" id="GO:0045490">
    <property type="term" value="P:pectin catabolic process"/>
    <property type="evidence" value="ECO:0007669"/>
    <property type="project" value="UniProtKB-UniPathway"/>
</dbReference>
<dbReference type="Proteomes" id="UP000193944">
    <property type="component" value="Unassembled WGS sequence"/>
</dbReference>
<name>A0A1Y1XGY5_9FUNG</name>
<evidence type="ECO:0000256" key="6">
    <source>
        <dbReference type="ARBA" id="ARBA00042203"/>
    </source>
</evidence>
<keyword evidence="4" id="KW-0378">Hydrolase</keyword>
<evidence type="ECO:0000256" key="5">
    <source>
        <dbReference type="ARBA" id="ARBA00023085"/>
    </source>
</evidence>
<proteinExistence type="inferred from homology"/>
<comment type="pathway">
    <text evidence="1">Glycan metabolism; pectin degradation; 2-dehydro-3-deoxy-D-gluconate from pectin: step 1/5.</text>
</comment>
<dbReference type="InterPro" id="IPR011050">
    <property type="entry name" value="Pectin_lyase_fold/virulence"/>
</dbReference>
<comment type="similarity">
    <text evidence="2">Belongs to the pectinesterase family.</text>
</comment>
<evidence type="ECO:0000256" key="7">
    <source>
        <dbReference type="SAM" id="SignalP"/>
    </source>
</evidence>
<dbReference type="InterPro" id="IPR000070">
    <property type="entry name" value="Pectinesterase_cat"/>
</dbReference>
<dbReference type="OrthoDB" id="2125180at2759"/>
<reference evidence="9 10" key="2">
    <citation type="submission" date="2016-08" db="EMBL/GenBank/DDBJ databases">
        <title>Pervasive Adenine N6-methylation of Active Genes in Fungi.</title>
        <authorList>
            <consortium name="DOE Joint Genome Institute"/>
            <person name="Mondo S.J."/>
            <person name="Dannebaum R.O."/>
            <person name="Kuo R.C."/>
            <person name="Labutti K."/>
            <person name="Haridas S."/>
            <person name="Kuo A."/>
            <person name="Salamov A."/>
            <person name="Ahrendt S.R."/>
            <person name="Lipzen A."/>
            <person name="Sullivan W."/>
            <person name="Andreopoulos W.B."/>
            <person name="Clum A."/>
            <person name="Lindquist E."/>
            <person name="Daum C."/>
            <person name="Ramamoorthy G.K."/>
            <person name="Gryganskyi A."/>
            <person name="Culley D."/>
            <person name="Magnuson J.K."/>
            <person name="James T.Y."/>
            <person name="O'Malley M.A."/>
            <person name="Stajich J.E."/>
            <person name="Spatafora J.W."/>
            <person name="Visel A."/>
            <person name="Grigoriev I.V."/>
        </authorList>
    </citation>
    <scope>NUCLEOTIDE SEQUENCE [LARGE SCALE GENOMIC DNA]</scope>
    <source>
        <strain evidence="9 10">S4</strain>
    </source>
</reference>
<dbReference type="PANTHER" id="PTHR31321:SF57">
    <property type="entry name" value="PECTINESTERASE 53-RELATED"/>
    <property type="match status" value="1"/>
</dbReference>
<accession>A0A1Y1XGY5</accession>
<evidence type="ECO:0000313" key="9">
    <source>
        <dbReference type="EMBL" id="ORX85021.1"/>
    </source>
</evidence>
<dbReference type="InterPro" id="IPR012334">
    <property type="entry name" value="Pectin_lyas_fold"/>
</dbReference>
<keyword evidence="5" id="KW-0063">Aspartyl esterase</keyword>